<keyword evidence="4 6" id="KW-0694">RNA-binding</keyword>
<sequence length="667" mass="77118">EDHLVELDETEFGNVIVVDQLPVVGMDRFEKLEGAIRKLYNQLGVVIKEDGFSMPVDSDTNTTNGYCFIEFNTPQEAQKAKEKTHGCKFGKSHILAVYMFDDIERLMNVKEEWEPPQIKPYAPNVNLQKWLTDEKARDQFVIRCGSDTEVLWNDTRHLKSESVHTLQNWTESFVQWSPLGSYLVTLHKPGVAFCGGASTFKPLMHYKHPMVELVDVSPGENYLVTYQNQKPNNPQDSNASQAEIKIFNVRSGRLMRCFMGSADEFSVGGSSVSWPVFKWAGGRDDKYFARLRKNTVSVYETETFSLIGKKSMKVDNVVDISWSPTDSILALFVPEQVDGNQPARVALIQLPSKVEIRQKNLFNVSGCKMYWQSNGDYLAVKVDRYSSKSKKSTHSGFEIFRVKEKDIPIEVLELDNKNDQIIDFAWEPNGHRFAVIHGELPRPDVSFYSMRTTQHTGRVSKLVTLKSKQANALFWSPTGKYIILADGLSGFNGKLEFYNVDELVTMATVENFMATDIEWDPTGRYVATAVTSSVHEMENGFYIWSFCGKLLYQTLKEQLFQFSWRPRPPSLLSNQKEEEVEKNLKQYLERYEEEDGDVSVLLRKQEKEKRRMMIEEWEIWLNKWKKLNEEEKIQRQNLIGDEEEEEFYYETIEELIDVSEEVIPFEL</sequence>
<evidence type="ECO:0000256" key="2">
    <source>
        <dbReference type="ARBA" id="ARBA00022490"/>
    </source>
</evidence>
<dbReference type="eggNOG" id="KOG2314">
    <property type="taxonomic scope" value="Eukaryota"/>
</dbReference>
<proteinExistence type="inferred from homology"/>
<dbReference type="InterPro" id="IPR013979">
    <property type="entry name" value="TIF_beta_prop-like"/>
</dbReference>
<dbReference type="STRING" id="72664.V4P3M6"/>
<dbReference type="PIRSF" id="PIRSF036424">
    <property type="entry name" value="eIF3b"/>
    <property type="match status" value="1"/>
</dbReference>
<evidence type="ECO:0000313" key="8">
    <source>
        <dbReference type="EMBL" id="ESQ54011.1"/>
    </source>
</evidence>
<dbReference type="AlphaFoldDB" id="V4P3M6"/>
<evidence type="ECO:0000256" key="6">
    <source>
        <dbReference type="PROSITE-ProRule" id="PRU00176"/>
    </source>
</evidence>
<dbReference type="GO" id="GO:0003743">
    <property type="term" value="F:translation initiation factor activity"/>
    <property type="evidence" value="ECO:0007669"/>
    <property type="project" value="UniProtKB-KW"/>
</dbReference>
<evidence type="ECO:0000256" key="3">
    <source>
        <dbReference type="ARBA" id="ARBA00022540"/>
    </source>
</evidence>
<dbReference type="SUPFAM" id="SSF54928">
    <property type="entry name" value="RNA-binding domain, RBD"/>
    <property type="match status" value="1"/>
</dbReference>
<evidence type="ECO:0000256" key="4">
    <source>
        <dbReference type="ARBA" id="ARBA00022884"/>
    </source>
</evidence>
<dbReference type="FunFam" id="2.130.10.10:FF:000286">
    <property type="entry name" value="Eukaryotic translation initiation factor 3 subunit B"/>
    <property type="match status" value="1"/>
</dbReference>
<dbReference type="KEGG" id="eus:EUTSA_v10027018mg"/>
<dbReference type="Gene3D" id="2.130.10.10">
    <property type="entry name" value="YVTN repeat-like/Quinoprotein amine dehydrogenase"/>
    <property type="match status" value="2"/>
</dbReference>
<accession>V4P3M6</accession>
<keyword evidence="9" id="KW-1185">Reference proteome</keyword>
<dbReference type="Proteomes" id="UP000030689">
    <property type="component" value="Unassembled WGS sequence"/>
</dbReference>
<dbReference type="Gramene" id="ESQ54011">
    <property type="protein sequence ID" value="ESQ54011"/>
    <property type="gene ID" value="EUTSA_v10027018mg"/>
</dbReference>
<dbReference type="EMBL" id="KI517384">
    <property type="protein sequence ID" value="ESQ54011.1"/>
    <property type="molecule type" value="Genomic_DNA"/>
</dbReference>
<name>V4P3M6_EUTSA</name>
<dbReference type="InterPro" id="IPR034363">
    <property type="entry name" value="eIF3B_RRM"/>
</dbReference>
<dbReference type="Gene3D" id="3.30.70.330">
    <property type="match status" value="1"/>
</dbReference>
<keyword evidence="5" id="KW-0648">Protein biosynthesis</keyword>
<dbReference type="CDD" id="cd12278">
    <property type="entry name" value="RRM_eIF3B"/>
    <property type="match status" value="1"/>
</dbReference>
<dbReference type="InterPro" id="IPR012677">
    <property type="entry name" value="Nucleotide-bd_a/b_plait_sf"/>
</dbReference>
<dbReference type="InterPro" id="IPR015943">
    <property type="entry name" value="WD40/YVTN_repeat-like_dom_sf"/>
</dbReference>
<dbReference type="PROSITE" id="PS50102">
    <property type="entry name" value="RRM"/>
    <property type="match status" value="1"/>
</dbReference>
<dbReference type="GO" id="GO:0003723">
    <property type="term" value="F:RNA binding"/>
    <property type="evidence" value="ECO:0007669"/>
    <property type="project" value="UniProtKB-UniRule"/>
</dbReference>
<feature type="non-terminal residue" evidence="8">
    <location>
        <position position="1"/>
    </location>
</feature>
<organism evidence="8 9">
    <name type="scientific">Eutrema salsugineum</name>
    <name type="common">Saltwater cress</name>
    <name type="synonym">Sisymbrium salsugineum</name>
    <dbReference type="NCBI Taxonomy" id="72664"/>
    <lineage>
        <taxon>Eukaryota</taxon>
        <taxon>Viridiplantae</taxon>
        <taxon>Streptophyta</taxon>
        <taxon>Embryophyta</taxon>
        <taxon>Tracheophyta</taxon>
        <taxon>Spermatophyta</taxon>
        <taxon>Magnoliopsida</taxon>
        <taxon>eudicotyledons</taxon>
        <taxon>Gunneridae</taxon>
        <taxon>Pentapetalae</taxon>
        <taxon>rosids</taxon>
        <taxon>malvids</taxon>
        <taxon>Brassicales</taxon>
        <taxon>Brassicaceae</taxon>
        <taxon>Eutremeae</taxon>
        <taxon>Eutrema</taxon>
    </lineage>
</organism>
<dbReference type="GO" id="GO:0031369">
    <property type="term" value="F:translation initiation factor binding"/>
    <property type="evidence" value="ECO:0007669"/>
    <property type="project" value="InterPro"/>
</dbReference>
<dbReference type="FunFam" id="3.30.70.330:FF:000235">
    <property type="entry name" value="Eukaryotic translation initiation factor 3 subunit B"/>
    <property type="match status" value="1"/>
</dbReference>
<reference evidence="8 9" key="1">
    <citation type="journal article" date="2013" name="Front. Plant Sci.">
        <title>The Reference Genome of the Halophytic Plant Eutrema salsugineum.</title>
        <authorList>
            <person name="Yang R."/>
            <person name="Jarvis D.E."/>
            <person name="Chen H."/>
            <person name="Beilstein M.A."/>
            <person name="Grimwood J."/>
            <person name="Jenkins J."/>
            <person name="Shu S."/>
            <person name="Prochnik S."/>
            <person name="Xin M."/>
            <person name="Ma C."/>
            <person name="Schmutz J."/>
            <person name="Wing R.A."/>
            <person name="Mitchell-Olds T."/>
            <person name="Schumaker K.S."/>
            <person name="Wang X."/>
        </authorList>
    </citation>
    <scope>NUCLEOTIDE SEQUENCE [LARGE SCALE GENOMIC DNA]</scope>
</reference>
<comment type="subcellular location">
    <subcellularLocation>
        <location evidence="1">Cytoplasm</location>
    </subcellularLocation>
</comment>
<evidence type="ECO:0000259" key="7">
    <source>
        <dbReference type="PROSITE" id="PS50102"/>
    </source>
</evidence>
<dbReference type="SMART" id="SM00360">
    <property type="entry name" value="RRM"/>
    <property type="match status" value="1"/>
</dbReference>
<dbReference type="SUPFAM" id="SSF82171">
    <property type="entry name" value="DPP6 N-terminal domain-like"/>
    <property type="match status" value="1"/>
</dbReference>
<dbReference type="GO" id="GO:0005852">
    <property type="term" value="C:eukaryotic translation initiation factor 3 complex"/>
    <property type="evidence" value="ECO:0007669"/>
    <property type="project" value="InterPro"/>
</dbReference>
<feature type="domain" description="RRM" evidence="7">
    <location>
        <begin position="14"/>
        <end position="102"/>
    </location>
</feature>
<gene>
    <name evidence="8" type="ORF">EUTSA_v10027018mg</name>
</gene>
<evidence type="ECO:0000256" key="1">
    <source>
        <dbReference type="ARBA" id="ARBA00004496"/>
    </source>
</evidence>
<evidence type="ECO:0000313" key="9">
    <source>
        <dbReference type="Proteomes" id="UP000030689"/>
    </source>
</evidence>
<dbReference type="Pfam" id="PF00076">
    <property type="entry name" value="RRM_1"/>
    <property type="match status" value="1"/>
</dbReference>
<protein>
    <recommendedName>
        <fullName evidence="7">RRM domain-containing protein</fullName>
    </recommendedName>
</protein>
<dbReference type="OMA" id="MATNIEW"/>
<dbReference type="Pfam" id="PF08662">
    <property type="entry name" value="eIF2A"/>
    <property type="match status" value="1"/>
</dbReference>
<dbReference type="InterPro" id="IPR035979">
    <property type="entry name" value="RBD_domain_sf"/>
</dbReference>
<dbReference type="PANTHER" id="PTHR14068:SF0">
    <property type="entry name" value="EUKARYOTIC TRANSLATION INITIATION FACTOR 3 SUBUNIT B"/>
    <property type="match status" value="1"/>
</dbReference>
<dbReference type="InterPro" id="IPR000504">
    <property type="entry name" value="RRM_dom"/>
</dbReference>
<evidence type="ECO:0000256" key="5">
    <source>
        <dbReference type="ARBA" id="ARBA00022917"/>
    </source>
</evidence>
<dbReference type="PANTHER" id="PTHR14068">
    <property type="entry name" value="EUKARYOTIC TRANSLATION INITIATION FACTOR 3 EIF3 -RELATED"/>
    <property type="match status" value="1"/>
</dbReference>
<keyword evidence="3" id="KW-0396">Initiation factor</keyword>
<dbReference type="InterPro" id="IPR011400">
    <property type="entry name" value="EIF3B"/>
</dbReference>
<dbReference type="HAMAP" id="MF_03001">
    <property type="entry name" value="eIF3b"/>
    <property type="match status" value="1"/>
</dbReference>
<keyword evidence="2" id="KW-0963">Cytoplasm</keyword>